<evidence type="ECO:0000256" key="1">
    <source>
        <dbReference type="ARBA" id="ARBA00008408"/>
    </source>
</evidence>
<dbReference type="GeneID" id="110242576"/>
<dbReference type="SUPFAM" id="SSF52540">
    <property type="entry name" value="P-loop containing nucleoside triphosphate hydrolases"/>
    <property type="match status" value="1"/>
</dbReference>
<dbReference type="GO" id="GO:0005524">
    <property type="term" value="F:ATP binding"/>
    <property type="evidence" value="ECO:0007669"/>
    <property type="project" value="UniProtKB-KW"/>
</dbReference>
<dbReference type="Gene3D" id="3.40.50.300">
    <property type="entry name" value="P-loop containing nucleotide triphosphate hydrolases"/>
    <property type="match status" value="1"/>
</dbReference>
<dbReference type="PANTHER" id="PTHR10606:SF44">
    <property type="entry name" value="6-PHOSPHOFRUCTO 2-KINASE_FRUCTOSE 2,6-BISPHOSPHATASE LONG FORM"/>
    <property type="match status" value="1"/>
</dbReference>
<dbReference type="RefSeq" id="XP_028515925.1">
    <property type="nucleotide sequence ID" value="XM_028660124.1"/>
</dbReference>
<comment type="similarity">
    <text evidence="1">In the C-terminal section; belongs to the phosphoglycerate mutase family.</text>
</comment>
<dbReference type="PIRSF" id="PIRSF000709">
    <property type="entry name" value="6PFK_2-Ptase"/>
    <property type="match status" value="1"/>
</dbReference>
<dbReference type="InterPro" id="IPR013079">
    <property type="entry name" value="6Phosfructo_kin"/>
</dbReference>
<dbReference type="Pfam" id="PF01591">
    <property type="entry name" value="6PF2K"/>
    <property type="match status" value="1"/>
</dbReference>
<dbReference type="Proteomes" id="UP000887567">
    <property type="component" value="Unplaced"/>
</dbReference>
<feature type="binding site" evidence="5">
    <location>
        <position position="336"/>
    </location>
    <ligand>
        <name>substrate</name>
    </ligand>
</feature>
<evidence type="ECO:0000256" key="2">
    <source>
        <dbReference type="ARBA" id="ARBA00022741"/>
    </source>
</evidence>
<dbReference type="OrthoDB" id="267323at2759"/>
<dbReference type="InterPro" id="IPR013078">
    <property type="entry name" value="His_Pase_superF_clade-1"/>
</dbReference>
<dbReference type="PRINTS" id="PR00991">
    <property type="entry name" value="6PFRUCTKNASE"/>
</dbReference>
<dbReference type="GO" id="GO:0006003">
    <property type="term" value="P:fructose 2,6-bisphosphate metabolic process"/>
    <property type="evidence" value="ECO:0007669"/>
    <property type="project" value="InterPro"/>
</dbReference>
<dbReference type="SUPFAM" id="SSF53254">
    <property type="entry name" value="Phosphoglycerate mutase-like"/>
    <property type="match status" value="1"/>
</dbReference>
<evidence type="ECO:0000259" key="7">
    <source>
        <dbReference type="Pfam" id="PF01591"/>
    </source>
</evidence>
<evidence type="ECO:0000313" key="8">
    <source>
        <dbReference type="EnsemblMetazoa" id="XP_028515925.1"/>
    </source>
</evidence>
<accession>A0A913YKH1</accession>
<proteinExistence type="inferred from homology"/>
<feature type="domain" description="6-phosphofructo-2-kinase" evidence="7">
    <location>
        <begin position="64"/>
        <end position="278"/>
    </location>
</feature>
<dbReference type="Pfam" id="PF00300">
    <property type="entry name" value="His_Phos_1"/>
    <property type="match status" value="2"/>
</dbReference>
<feature type="binding site" evidence="5">
    <location>
        <begin position="286"/>
        <end position="293"/>
    </location>
    <ligand>
        <name>substrate</name>
    </ligand>
</feature>
<dbReference type="PANTHER" id="PTHR10606">
    <property type="entry name" value="6-PHOSPHOFRUCTO-2-KINASE/FRUCTOSE-2,6-BISPHOSPHATASE"/>
    <property type="match status" value="1"/>
</dbReference>
<feature type="site" description="Transition state stabilizer" evidence="6">
    <location>
        <position position="453"/>
    </location>
</feature>
<evidence type="ECO:0000313" key="9">
    <source>
        <dbReference type="Proteomes" id="UP000887567"/>
    </source>
</evidence>
<feature type="active site" description="Tele-phosphohistidine intermediate" evidence="4">
    <location>
        <position position="287"/>
    </location>
</feature>
<dbReference type="SMART" id="SM00855">
    <property type="entry name" value="PGAM"/>
    <property type="match status" value="1"/>
</dbReference>
<keyword evidence="2" id="KW-0547">Nucleotide-binding</keyword>
<dbReference type="FunFam" id="3.40.50.300:FF:000644">
    <property type="entry name" value="GpmB, Fructose-2,6-bisphosphatase"/>
    <property type="match status" value="1"/>
</dbReference>
<organism evidence="8 9">
    <name type="scientific">Exaiptasia diaphana</name>
    <name type="common">Tropical sea anemone</name>
    <name type="synonym">Aiptasia pulchella</name>
    <dbReference type="NCBI Taxonomy" id="2652724"/>
    <lineage>
        <taxon>Eukaryota</taxon>
        <taxon>Metazoa</taxon>
        <taxon>Cnidaria</taxon>
        <taxon>Anthozoa</taxon>
        <taxon>Hexacorallia</taxon>
        <taxon>Actiniaria</taxon>
        <taxon>Aiptasiidae</taxon>
        <taxon>Exaiptasia</taxon>
    </lineage>
</organism>
<dbReference type="EnsemblMetazoa" id="XM_028660124.1">
    <property type="protein sequence ID" value="XP_028515925.1"/>
    <property type="gene ID" value="LOC110242576"/>
</dbReference>
<dbReference type="InterPro" id="IPR003094">
    <property type="entry name" value="6Pfruct_kin"/>
</dbReference>
<keyword evidence="3" id="KW-0067">ATP-binding</keyword>
<feature type="active site" description="Proton donor/acceptor" evidence="4">
    <location>
        <position position="357"/>
    </location>
</feature>
<keyword evidence="9" id="KW-1185">Reference proteome</keyword>
<dbReference type="InterPro" id="IPR027417">
    <property type="entry name" value="P-loop_NTPase"/>
</dbReference>
<protein>
    <recommendedName>
        <fullName evidence="7">6-phosphofructo-2-kinase domain-containing protein</fullName>
    </recommendedName>
</protein>
<evidence type="ECO:0000256" key="3">
    <source>
        <dbReference type="ARBA" id="ARBA00022840"/>
    </source>
</evidence>
<evidence type="ECO:0000256" key="4">
    <source>
        <dbReference type="PIRSR" id="PIRSR613078-1"/>
    </source>
</evidence>
<name>A0A913YKH1_EXADI</name>
<sequence>MESSEPSRFDLERSMSQAELEFEDFLREEEELQKKRYKPQKATSTIHPFDYKYKLDCTLPEYCPRFANVPTVIVLVGLPARGKTYMAKKLGRYLNWISIQTNVFNVGEYRRKVVGTDKLHDFFRPDNDQAQIIRRQCALTCLEDVSKWLNNGGQAAIFDATNTTRERRRLVLDFCRRRGFKVFFMESVCTNMDMVSSNVKEVKVFSPDYKQVDKEEAYSDFLERIKHYEEAYEPLCLVHDGDMSFIKIINAGEQYLVNHIDGYLQSKVVYFLMNLHIRKRSIYLVRHAECQDNVLKKIGGDSDLTVEGDKVARAIGEFVDKKAGLDLKVWTSQLKRAVSTAKYISKVPIEQWKALDEMDFGEFDGMDETELEAIDPEEHKAMQKNRFVYRYPRGEINNNVGSLSTMKKVQQKKSLVRFYYRYPQGESYSDVCTRLEPVIMELERQNDVLVISHQPVIQILMAYFTEQTHDVLPFLDIPLNTVFKLTPIAYGCRVEKFPITATLQEANEEEDEIEK</sequence>
<dbReference type="Gene3D" id="3.40.50.1240">
    <property type="entry name" value="Phosphoglycerate mutase-like"/>
    <property type="match status" value="1"/>
</dbReference>
<evidence type="ECO:0000256" key="5">
    <source>
        <dbReference type="PIRSR" id="PIRSR613078-2"/>
    </source>
</evidence>
<dbReference type="CDD" id="cd07067">
    <property type="entry name" value="HP_PGM_like"/>
    <property type="match status" value="1"/>
</dbReference>
<reference evidence="8" key="1">
    <citation type="submission" date="2022-11" db="UniProtKB">
        <authorList>
            <consortium name="EnsemblMetazoa"/>
        </authorList>
    </citation>
    <scope>IDENTIFICATION</scope>
</reference>
<dbReference type="InterPro" id="IPR029033">
    <property type="entry name" value="His_PPase_superfam"/>
</dbReference>
<dbReference type="GO" id="GO:0006000">
    <property type="term" value="P:fructose metabolic process"/>
    <property type="evidence" value="ECO:0007669"/>
    <property type="project" value="InterPro"/>
</dbReference>
<dbReference type="AlphaFoldDB" id="A0A913YKH1"/>
<dbReference type="GO" id="GO:0003873">
    <property type="term" value="F:6-phosphofructo-2-kinase activity"/>
    <property type="evidence" value="ECO:0007669"/>
    <property type="project" value="InterPro"/>
</dbReference>
<dbReference type="OMA" id="RCMYAYF"/>
<dbReference type="GO" id="GO:0005829">
    <property type="term" value="C:cytosol"/>
    <property type="evidence" value="ECO:0007669"/>
    <property type="project" value="TreeGrafter"/>
</dbReference>
<dbReference type="GO" id="GO:0004331">
    <property type="term" value="F:fructose-2,6-bisphosphate 2-phosphatase activity"/>
    <property type="evidence" value="ECO:0007669"/>
    <property type="project" value="TreeGrafter"/>
</dbReference>
<evidence type="ECO:0000256" key="6">
    <source>
        <dbReference type="PIRSR" id="PIRSR613078-3"/>
    </source>
</evidence>